<sequence>MESAIAPPPTYDAAALMADPAALVKEVERLKQKTSTDPEFKKQVKAAFVTQAGSDDYGKKVLDDVDKFTQRIAQINNIFENFGKKFHEIDQRKLQGPDEKVWTFEAEWNGLRDQWKVLLSQSQNIALETLSRADELDLFCQGILKIGSAGDQRYKDTLTELNGFIDKPDKDGRKYDPKDVDKQARTHSKSYWQLKTALTVFIGKYQVFAEFVGVGIDLEAAVLNAEIAEIEATILVDQHLVLELGVGLDVTAFTTLAGGVIAPAIGPLSIGGVALILLGALSAVGEGSAFVLFTSELDKNEIRRDNLKEEIKDKEDSMKALEAVKSVFENQGRTTGLIISQIDLVRNAWLIINNEANLLHSELQKVVDQTTLTCFKDQVTHALGAYSTLSVVLAKISRAAF</sequence>
<name>A0A0C3CES7_HEBCY</name>
<keyword evidence="3" id="KW-1185">Reference proteome</keyword>
<gene>
    <name evidence="2" type="ORF">M413DRAFT_121826</name>
</gene>
<reference evidence="2 3" key="1">
    <citation type="submission" date="2014-04" db="EMBL/GenBank/DDBJ databases">
        <authorList>
            <consortium name="DOE Joint Genome Institute"/>
            <person name="Kuo A."/>
            <person name="Gay G."/>
            <person name="Dore J."/>
            <person name="Kohler A."/>
            <person name="Nagy L.G."/>
            <person name="Floudas D."/>
            <person name="Copeland A."/>
            <person name="Barry K.W."/>
            <person name="Cichocki N."/>
            <person name="Veneault-Fourrey C."/>
            <person name="LaButti K."/>
            <person name="Lindquist E.A."/>
            <person name="Lipzen A."/>
            <person name="Lundell T."/>
            <person name="Morin E."/>
            <person name="Murat C."/>
            <person name="Sun H."/>
            <person name="Tunlid A."/>
            <person name="Henrissat B."/>
            <person name="Grigoriev I.V."/>
            <person name="Hibbett D.S."/>
            <person name="Martin F."/>
            <person name="Nordberg H.P."/>
            <person name="Cantor M.N."/>
            <person name="Hua S.X."/>
        </authorList>
    </citation>
    <scope>NUCLEOTIDE SEQUENCE [LARGE SCALE GENOMIC DNA]</scope>
    <source>
        <strain evidence="3">h7</strain>
    </source>
</reference>
<dbReference type="AlphaFoldDB" id="A0A0C3CES7"/>
<dbReference type="SUPFAM" id="SSF58100">
    <property type="entry name" value="Bacterial hemolysins"/>
    <property type="match status" value="1"/>
</dbReference>
<organism evidence="2 3">
    <name type="scientific">Hebeloma cylindrosporum</name>
    <dbReference type="NCBI Taxonomy" id="76867"/>
    <lineage>
        <taxon>Eukaryota</taxon>
        <taxon>Fungi</taxon>
        <taxon>Dikarya</taxon>
        <taxon>Basidiomycota</taxon>
        <taxon>Agaricomycotina</taxon>
        <taxon>Agaricomycetes</taxon>
        <taxon>Agaricomycetidae</taxon>
        <taxon>Agaricales</taxon>
        <taxon>Agaricineae</taxon>
        <taxon>Hymenogastraceae</taxon>
        <taxon>Hebeloma</taxon>
    </lineage>
</organism>
<keyword evidence="1" id="KW-0175">Coiled coil</keyword>
<evidence type="ECO:0000313" key="2">
    <source>
        <dbReference type="EMBL" id="KIM42694.1"/>
    </source>
</evidence>
<proteinExistence type="predicted"/>
<protein>
    <submittedName>
        <fullName evidence="2">Uncharacterized protein</fullName>
    </submittedName>
</protein>
<accession>A0A0C3CES7</accession>
<reference evidence="3" key="2">
    <citation type="submission" date="2015-01" db="EMBL/GenBank/DDBJ databases">
        <title>Evolutionary Origins and Diversification of the Mycorrhizal Mutualists.</title>
        <authorList>
            <consortium name="DOE Joint Genome Institute"/>
            <consortium name="Mycorrhizal Genomics Consortium"/>
            <person name="Kohler A."/>
            <person name="Kuo A."/>
            <person name="Nagy L.G."/>
            <person name="Floudas D."/>
            <person name="Copeland A."/>
            <person name="Barry K.W."/>
            <person name="Cichocki N."/>
            <person name="Veneault-Fourrey C."/>
            <person name="LaButti K."/>
            <person name="Lindquist E.A."/>
            <person name="Lipzen A."/>
            <person name="Lundell T."/>
            <person name="Morin E."/>
            <person name="Murat C."/>
            <person name="Riley R."/>
            <person name="Ohm R."/>
            <person name="Sun H."/>
            <person name="Tunlid A."/>
            <person name="Henrissat B."/>
            <person name="Grigoriev I.V."/>
            <person name="Hibbett D.S."/>
            <person name="Martin F."/>
        </authorList>
    </citation>
    <scope>NUCLEOTIDE SEQUENCE [LARGE SCALE GENOMIC DNA]</scope>
    <source>
        <strain evidence="3">h7</strain>
    </source>
</reference>
<dbReference type="Proteomes" id="UP000053424">
    <property type="component" value="Unassembled WGS sequence"/>
</dbReference>
<dbReference type="EMBL" id="KN831777">
    <property type="protein sequence ID" value="KIM42694.1"/>
    <property type="molecule type" value="Genomic_DNA"/>
</dbReference>
<evidence type="ECO:0000313" key="3">
    <source>
        <dbReference type="Proteomes" id="UP000053424"/>
    </source>
</evidence>
<feature type="coiled-coil region" evidence="1">
    <location>
        <begin position="297"/>
        <end position="331"/>
    </location>
</feature>
<evidence type="ECO:0000256" key="1">
    <source>
        <dbReference type="SAM" id="Coils"/>
    </source>
</evidence>
<dbReference type="Gene3D" id="1.20.1170.10">
    <property type="match status" value="1"/>
</dbReference>
<dbReference type="OrthoDB" id="3173702at2759"/>
<dbReference type="HOGENOM" id="CLU_687076_0_0_1"/>